<evidence type="ECO:0000313" key="6">
    <source>
        <dbReference type="EMBL" id="MEK8032658.1"/>
    </source>
</evidence>
<dbReference type="InterPro" id="IPR050640">
    <property type="entry name" value="Bact_2-comp_sensor_kinase"/>
</dbReference>
<feature type="coiled-coil region" evidence="3">
    <location>
        <begin position="162"/>
        <end position="189"/>
    </location>
</feature>
<dbReference type="InterPro" id="IPR005467">
    <property type="entry name" value="His_kinase_dom"/>
</dbReference>
<dbReference type="EMBL" id="JBBUTG010000011">
    <property type="protein sequence ID" value="MEK8032658.1"/>
    <property type="molecule type" value="Genomic_DNA"/>
</dbReference>
<organism evidence="6 7">
    <name type="scientific">Ideonella lacteola</name>
    <dbReference type="NCBI Taxonomy" id="2984193"/>
    <lineage>
        <taxon>Bacteria</taxon>
        <taxon>Pseudomonadati</taxon>
        <taxon>Pseudomonadota</taxon>
        <taxon>Betaproteobacteria</taxon>
        <taxon>Burkholderiales</taxon>
        <taxon>Sphaerotilaceae</taxon>
        <taxon>Ideonella</taxon>
    </lineage>
</organism>
<feature type="transmembrane region" description="Helical" evidence="4">
    <location>
        <begin position="137"/>
        <end position="156"/>
    </location>
</feature>
<dbReference type="InterPro" id="IPR010559">
    <property type="entry name" value="Sig_transdc_His_kin_internal"/>
</dbReference>
<evidence type="ECO:0000256" key="1">
    <source>
        <dbReference type="ARBA" id="ARBA00000085"/>
    </source>
</evidence>
<accession>A0ABU9BT88</accession>
<keyword evidence="6" id="KW-0418">Kinase</keyword>
<reference evidence="6 7" key="1">
    <citation type="submission" date="2024-04" db="EMBL/GenBank/DDBJ databases">
        <title>Novel species of the genus Ideonella isolated from streams.</title>
        <authorList>
            <person name="Lu H."/>
        </authorList>
    </citation>
    <scope>NUCLEOTIDE SEQUENCE [LARGE SCALE GENOMIC DNA]</scope>
    <source>
        <strain evidence="6 7">DXS29W</strain>
    </source>
</reference>
<dbReference type="PANTHER" id="PTHR34220">
    <property type="entry name" value="SENSOR HISTIDINE KINASE YPDA"/>
    <property type="match status" value="1"/>
</dbReference>
<keyword evidence="4" id="KW-0472">Membrane</keyword>
<dbReference type="Pfam" id="PF06580">
    <property type="entry name" value="His_kinase"/>
    <property type="match status" value="1"/>
</dbReference>
<evidence type="ECO:0000313" key="7">
    <source>
        <dbReference type="Proteomes" id="UP001371218"/>
    </source>
</evidence>
<feature type="transmembrane region" description="Helical" evidence="4">
    <location>
        <begin position="27"/>
        <end position="46"/>
    </location>
</feature>
<evidence type="ECO:0000256" key="3">
    <source>
        <dbReference type="SAM" id="Coils"/>
    </source>
</evidence>
<feature type="transmembrane region" description="Helical" evidence="4">
    <location>
        <begin position="94"/>
        <end position="116"/>
    </location>
</feature>
<dbReference type="SUPFAM" id="SSF55874">
    <property type="entry name" value="ATPase domain of HSP90 chaperone/DNA topoisomerase II/histidine kinase"/>
    <property type="match status" value="1"/>
</dbReference>
<keyword evidence="3" id="KW-0175">Coiled coil</keyword>
<comment type="caution">
    <text evidence="6">The sequence shown here is derived from an EMBL/GenBank/DDBJ whole genome shotgun (WGS) entry which is preliminary data.</text>
</comment>
<dbReference type="InterPro" id="IPR004358">
    <property type="entry name" value="Sig_transdc_His_kin-like_C"/>
</dbReference>
<dbReference type="SMART" id="SM00387">
    <property type="entry name" value="HATPase_c"/>
    <property type="match status" value="1"/>
</dbReference>
<keyword evidence="4" id="KW-0812">Transmembrane</keyword>
<dbReference type="RefSeq" id="WP_341427075.1">
    <property type="nucleotide sequence ID" value="NZ_JBBUTG010000011.1"/>
</dbReference>
<dbReference type="GO" id="GO:0016301">
    <property type="term" value="F:kinase activity"/>
    <property type="evidence" value="ECO:0007669"/>
    <property type="project" value="UniProtKB-KW"/>
</dbReference>
<dbReference type="Gene3D" id="3.30.565.10">
    <property type="entry name" value="Histidine kinase-like ATPase, C-terminal domain"/>
    <property type="match status" value="1"/>
</dbReference>
<dbReference type="Pfam" id="PF02518">
    <property type="entry name" value="HATPase_c"/>
    <property type="match status" value="1"/>
</dbReference>
<dbReference type="PANTHER" id="PTHR34220:SF9">
    <property type="entry name" value="SIGNAL TRANSDUCTION HISTIDINE KINASE INTERNAL REGION DOMAIN-CONTAINING PROTEIN"/>
    <property type="match status" value="1"/>
</dbReference>
<protein>
    <recommendedName>
        <fullName evidence="2">histidine kinase</fullName>
        <ecNumber evidence="2">2.7.13.3</ecNumber>
    </recommendedName>
</protein>
<evidence type="ECO:0000256" key="2">
    <source>
        <dbReference type="ARBA" id="ARBA00012438"/>
    </source>
</evidence>
<evidence type="ECO:0000259" key="5">
    <source>
        <dbReference type="PROSITE" id="PS50109"/>
    </source>
</evidence>
<evidence type="ECO:0000256" key="4">
    <source>
        <dbReference type="SAM" id="Phobius"/>
    </source>
</evidence>
<proteinExistence type="predicted"/>
<dbReference type="EC" id="2.7.13.3" evidence="2"/>
<dbReference type="PRINTS" id="PR00344">
    <property type="entry name" value="BCTRLSENSOR"/>
</dbReference>
<comment type="catalytic activity">
    <reaction evidence="1">
        <text>ATP + protein L-histidine = ADP + protein N-phospho-L-histidine.</text>
        <dbReference type="EC" id="2.7.13.3"/>
    </reaction>
</comment>
<keyword evidence="7" id="KW-1185">Reference proteome</keyword>
<dbReference type="InterPro" id="IPR036890">
    <property type="entry name" value="HATPase_C_sf"/>
</dbReference>
<dbReference type="InterPro" id="IPR003594">
    <property type="entry name" value="HATPase_dom"/>
</dbReference>
<keyword evidence="4" id="KW-1133">Transmembrane helix</keyword>
<feature type="domain" description="Histidine kinase" evidence="5">
    <location>
        <begin position="209"/>
        <end position="379"/>
    </location>
</feature>
<dbReference type="Proteomes" id="UP001371218">
    <property type="component" value="Unassembled WGS sequence"/>
</dbReference>
<keyword evidence="6" id="KW-0808">Transferase</keyword>
<feature type="transmembrane region" description="Helical" evidence="4">
    <location>
        <begin position="53"/>
        <end position="74"/>
    </location>
</feature>
<name>A0ABU9BT88_9BURK</name>
<dbReference type="PROSITE" id="PS50109">
    <property type="entry name" value="HIS_KIN"/>
    <property type="match status" value="1"/>
</dbReference>
<gene>
    <name evidence="6" type="ORF">AACH06_17705</name>
</gene>
<sequence length="389" mass="41947">MAEQRPTSGLPMGTPWPHPWPRRMLRHVAYALVLGSAVALVLVLLFPRSSWRTWVFSWCIAMGCSVSIDVLRHLASAWVYRHDTEPSLASQSDWPGWGWMSVCLVLGTTVGFTGGAELAGWMTGAKGSQLFSGGQDMGVGMLLISLIPGVGATFYFHSRGQLQTAKAQAEAAQRQAAETKLKLLESQLEPHMLFNTLANLRALISIDPERAQAMLDRLIDFLRATLGASRTSMHPLSAEFSRLADYLALMQIRMGDRLQVELDLPPSLAANPVPPLLLQPLVENAIKHGLEPRRGPGLIRVEARVEAADLVLRVSDTGVGLQPARSGPDSAAPAGSGFGLVQVRERLATLYGERASLQMAPGSGTAGGTVVTLRWPLASIPSTQEPQTP</sequence>